<dbReference type="PANTHER" id="PTHR15549:SF26">
    <property type="entry name" value="AXIAL BUDDING PATTERN PROTEIN 2-RELATED"/>
    <property type="match status" value="1"/>
</dbReference>
<feature type="chain" id="PRO_5046773618" description="Mid2 domain-containing protein" evidence="7">
    <location>
        <begin position="28"/>
        <end position="380"/>
    </location>
</feature>
<dbReference type="Proteomes" id="UP001479436">
    <property type="component" value="Unassembled WGS sequence"/>
</dbReference>
<evidence type="ECO:0000256" key="6">
    <source>
        <dbReference type="SAM" id="Phobius"/>
    </source>
</evidence>
<evidence type="ECO:0008006" key="10">
    <source>
        <dbReference type="Google" id="ProtNLM"/>
    </source>
</evidence>
<dbReference type="PANTHER" id="PTHR15549">
    <property type="entry name" value="PAIRED IMMUNOGLOBULIN-LIKE TYPE 2 RECEPTOR"/>
    <property type="match status" value="1"/>
</dbReference>
<reference evidence="8 9" key="1">
    <citation type="submission" date="2023-04" db="EMBL/GenBank/DDBJ databases">
        <title>Genome of Basidiobolus ranarum AG-B5.</title>
        <authorList>
            <person name="Stajich J.E."/>
            <person name="Carter-House D."/>
            <person name="Gryganskyi A."/>
        </authorList>
    </citation>
    <scope>NUCLEOTIDE SEQUENCE [LARGE SCALE GENOMIC DNA]</scope>
    <source>
        <strain evidence="8 9">AG-B5</strain>
    </source>
</reference>
<keyword evidence="2 6" id="KW-0812">Transmembrane</keyword>
<protein>
    <recommendedName>
        <fullName evidence="10">Mid2 domain-containing protein</fullName>
    </recommendedName>
</protein>
<dbReference type="InterPro" id="IPR051694">
    <property type="entry name" value="Immunoregulatory_rcpt-like"/>
</dbReference>
<keyword evidence="7" id="KW-0732">Signal</keyword>
<evidence type="ECO:0000256" key="5">
    <source>
        <dbReference type="SAM" id="MobiDB-lite"/>
    </source>
</evidence>
<organism evidence="8 9">
    <name type="scientific">Basidiobolus ranarum</name>
    <dbReference type="NCBI Taxonomy" id="34480"/>
    <lineage>
        <taxon>Eukaryota</taxon>
        <taxon>Fungi</taxon>
        <taxon>Fungi incertae sedis</taxon>
        <taxon>Zoopagomycota</taxon>
        <taxon>Entomophthoromycotina</taxon>
        <taxon>Basidiobolomycetes</taxon>
        <taxon>Basidiobolales</taxon>
        <taxon>Basidiobolaceae</taxon>
        <taxon>Basidiobolus</taxon>
    </lineage>
</organism>
<comment type="caution">
    <text evidence="8">The sequence shown here is derived from an EMBL/GenBank/DDBJ whole genome shotgun (WGS) entry which is preliminary data.</text>
</comment>
<accession>A0ABR2W1B7</accession>
<evidence type="ECO:0000256" key="7">
    <source>
        <dbReference type="SAM" id="SignalP"/>
    </source>
</evidence>
<feature type="compositionally biased region" description="Low complexity" evidence="5">
    <location>
        <begin position="175"/>
        <end position="204"/>
    </location>
</feature>
<evidence type="ECO:0000256" key="2">
    <source>
        <dbReference type="ARBA" id="ARBA00022692"/>
    </source>
</evidence>
<keyword evidence="3 6" id="KW-1133">Transmembrane helix</keyword>
<dbReference type="CDD" id="cd12087">
    <property type="entry name" value="TM_EGFR-like"/>
    <property type="match status" value="1"/>
</dbReference>
<gene>
    <name evidence="8" type="ORF">K7432_006643</name>
</gene>
<evidence type="ECO:0000313" key="8">
    <source>
        <dbReference type="EMBL" id="KAK9716834.1"/>
    </source>
</evidence>
<dbReference type="Gene3D" id="1.20.5.510">
    <property type="entry name" value="Single helix bin"/>
    <property type="match status" value="1"/>
</dbReference>
<evidence type="ECO:0000256" key="4">
    <source>
        <dbReference type="ARBA" id="ARBA00023136"/>
    </source>
</evidence>
<feature type="signal peptide" evidence="7">
    <location>
        <begin position="1"/>
        <end position="27"/>
    </location>
</feature>
<name>A0ABR2W1B7_9FUNG</name>
<feature type="region of interest" description="Disordered" evidence="5">
    <location>
        <begin position="166"/>
        <end position="208"/>
    </location>
</feature>
<keyword evidence="4 6" id="KW-0472">Membrane</keyword>
<keyword evidence="9" id="KW-1185">Reference proteome</keyword>
<evidence type="ECO:0000256" key="1">
    <source>
        <dbReference type="ARBA" id="ARBA00004167"/>
    </source>
</evidence>
<evidence type="ECO:0000313" key="9">
    <source>
        <dbReference type="Proteomes" id="UP001479436"/>
    </source>
</evidence>
<sequence length="380" mass="41710">MRLDFLKYFMFLLRFAILLGITTYVKADSSNSNVPSDIQDINSECGPDIYCLPKAGDLWVPQENGFLQWNKNYPTFLNTGSVNIGLYNTLSGNPVQLWNHYRNEGILVINNFTTDWFLDLNNVSPYENITQEFYFDITAIYDTNAPYKPGPTFFIERPMLLPTPILPATPMHNKTSTTSTSTKPTSTSPSPSSSSFSYGPTNPSVQTQGTSGLSAGAIGGIAVGSVLLVTIVACLFYILRRRRRNQLAKPGLGTNSDHNSSHVIVNAVSDNNSDNDVDGQLQMAEASSPVKRNSLRLTVKGAQELAHAYRKMLTNQDAIEDSQPSSQQRNLYSDELLRRELAAEGHGVKNVSTSPAIVVVGEDQNSLCSMTADTTDSSEL</sequence>
<evidence type="ECO:0000256" key="3">
    <source>
        <dbReference type="ARBA" id="ARBA00022989"/>
    </source>
</evidence>
<comment type="subcellular location">
    <subcellularLocation>
        <location evidence="1">Membrane</location>
        <topology evidence="1">Single-pass membrane protein</topology>
    </subcellularLocation>
</comment>
<proteinExistence type="predicted"/>
<feature type="transmembrane region" description="Helical" evidence="6">
    <location>
        <begin position="213"/>
        <end position="239"/>
    </location>
</feature>
<dbReference type="EMBL" id="JASJQH010007176">
    <property type="protein sequence ID" value="KAK9716834.1"/>
    <property type="molecule type" value="Genomic_DNA"/>
</dbReference>